<accession>X0TCA5</accession>
<dbReference type="InterPro" id="IPR000120">
    <property type="entry name" value="Amidase"/>
</dbReference>
<dbReference type="Pfam" id="PF01425">
    <property type="entry name" value="Amidase"/>
    <property type="match status" value="1"/>
</dbReference>
<comment type="caution">
    <text evidence="2">The sequence shown here is derived from an EMBL/GenBank/DDBJ whole genome shotgun (WGS) entry which is preliminary data.</text>
</comment>
<dbReference type="PANTHER" id="PTHR11895:SF151">
    <property type="entry name" value="GLUTAMYL-TRNA(GLN) AMIDOTRANSFERASE SUBUNIT A"/>
    <property type="match status" value="1"/>
</dbReference>
<dbReference type="AlphaFoldDB" id="X0TCA5"/>
<feature type="non-terminal residue" evidence="2">
    <location>
        <position position="79"/>
    </location>
</feature>
<dbReference type="InterPro" id="IPR023631">
    <property type="entry name" value="Amidase_dom"/>
</dbReference>
<feature type="domain" description="Amidase" evidence="1">
    <location>
        <begin position="24"/>
        <end position="79"/>
    </location>
</feature>
<protein>
    <recommendedName>
        <fullName evidence="1">Amidase domain-containing protein</fullName>
    </recommendedName>
</protein>
<gene>
    <name evidence="2" type="ORF">S01H1_02516</name>
</gene>
<dbReference type="InterPro" id="IPR036928">
    <property type="entry name" value="AS_sf"/>
</dbReference>
<dbReference type="PANTHER" id="PTHR11895">
    <property type="entry name" value="TRANSAMIDASE"/>
    <property type="match status" value="1"/>
</dbReference>
<dbReference type="EMBL" id="BARS01001223">
    <property type="protein sequence ID" value="GAF85822.1"/>
    <property type="molecule type" value="Genomic_DNA"/>
</dbReference>
<sequence>MELYDLTIHEAADRLARRELSSRELTQAVLDRIRQVDERVRAYVTVTEELALKQAEEADKRIAAGDAAPLTGVPAAIKD</sequence>
<dbReference type="SUPFAM" id="SSF75304">
    <property type="entry name" value="Amidase signature (AS) enzymes"/>
    <property type="match status" value="1"/>
</dbReference>
<evidence type="ECO:0000259" key="1">
    <source>
        <dbReference type="Pfam" id="PF01425"/>
    </source>
</evidence>
<dbReference type="GO" id="GO:0003824">
    <property type="term" value="F:catalytic activity"/>
    <property type="evidence" value="ECO:0007669"/>
    <property type="project" value="InterPro"/>
</dbReference>
<evidence type="ECO:0000313" key="2">
    <source>
        <dbReference type="EMBL" id="GAF85822.1"/>
    </source>
</evidence>
<name>X0TCA5_9ZZZZ</name>
<proteinExistence type="predicted"/>
<organism evidence="2">
    <name type="scientific">marine sediment metagenome</name>
    <dbReference type="NCBI Taxonomy" id="412755"/>
    <lineage>
        <taxon>unclassified sequences</taxon>
        <taxon>metagenomes</taxon>
        <taxon>ecological metagenomes</taxon>
    </lineage>
</organism>
<reference evidence="2" key="1">
    <citation type="journal article" date="2014" name="Front. Microbiol.">
        <title>High frequency of phylogenetically diverse reductive dehalogenase-homologous genes in deep subseafloor sedimentary metagenomes.</title>
        <authorList>
            <person name="Kawai M."/>
            <person name="Futagami T."/>
            <person name="Toyoda A."/>
            <person name="Takaki Y."/>
            <person name="Nishi S."/>
            <person name="Hori S."/>
            <person name="Arai W."/>
            <person name="Tsubouchi T."/>
            <person name="Morono Y."/>
            <person name="Uchiyama I."/>
            <person name="Ito T."/>
            <person name="Fujiyama A."/>
            <person name="Inagaki F."/>
            <person name="Takami H."/>
        </authorList>
    </citation>
    <scope>NUCLEOTIDE SEQUENCE</scope>
    <source>
        <strain evidence="2">Expedition CK06-06</strain>
    </source>
</reference>
<dbReference type="Gene3D" id="3.90.1300.10">
    <property type="entry name" value="Amidase signature (AS) domain"/>
    <property type="match status" value="1"/>
</dbReference>